<name>A0ABX0K7E2_9PROT</name>
<feature type="transmembrane region" description="Helical" evidence="7">
    <location>
        <begin position="174"/>
        <end position="192"/>
    </location>
</feature>
<accession>A0ABX0K7E2</accession>
<keyword evidence="4 7" id="KW-0812">Transmembrane</keyword>
<feature type="transmembrane region" description="Helical" evidence="7">
    <location>
        <begin position="430"/>
        <end position="448"/>
    </location>
</feature>
<keyword evidence="2" id="KW-0813">Transport</keyword>
<feature type="transmembrane region" description="Helical" evidence="7">
    <location>
        <begin position="460"/>
        <end position="480"/>
    </location>
</feature>
<keyword evidence="6 7" id="KW-0472">Membrane</keyword>
<comment type="subcellular location">
    <subcellularLocation>
        <location evidence="1">Cell membrane</location>
        <topology evidence="1">Multi-pass membrane protein</topology>
    </subcellularLocation>
</comment>
<dbReference type="Proteomes" id="UP000615326">
    <property type="component" value="Unassembled WGS sequence"/>
</dbReference>
<organism evidence="8 9">
    <name type="scientific">Acetobacter fallax</name>
    <dbReference type="NCBI Taxonomy" id="1737473"/>
    <lineage>
        <taxon>Bacteria</taxon>
        <taxon>Pseudomonadati</taxon>
        <taxon>Pseudomonadota</taxon>
        <taxon>Alphaproteobacteria</taxon>
        <taxon>Acetobacterales</taxon>
        <taxon>Acetobacteraceae</taxon>
        <taxon>Acetobacter</taxon>
    </lineage>
</organism>
<comment type="caution">
    <text evidence="8">The sequence shown here is derived from an EMBL/GenBank/DDBJ whole genome shotgun (WGS) entry which is preliminary data.</text>
</comment>
<dbReference type="InterPro" id="IPR006726">
    <property type="entry name" value="PHBA_efflux_AaeB/fusaric-R"/>
</dbReference>
<dbReference type="PANTHER" id="PTHR30509:SF9">
    <property type="entry name" value="MULTIDRUG RESISTANCE PROTEIN MDTO"/>
    <property type="match status" value="1"/>
</dbReference>
<feature type="transmembrane region" description="Helical" evidence="7">
    <location>
        <begin position="118"/>
        <end position="136"/>
    </location>
</feature>
<gene>
    <name evidence="8" type="ORF">GOB84_06215</name>
</gene>
<sequence>MGTGQRSVGHSVPGGSGALPWLVWFRRPGGERLRWLLAPSVGDLAFAVRSSLAAALSLLIAMWMELDSPQWAPLTVWVVAQSSRGESLSKARWRIAGTVAGCFAAIALVAAFPQASGLFFVSLALWIGLCCGFATFFDGYRSYGLLVASFTSTIVATGAIIQPDEVFDVAMSRGTYIILGIVCEATLAMLFMPGLQDKARARLLGRLEAVCASVSVGVTRLVDGRADPEADGRLLAELMAANGRIEFDVLEMAPQTPRLADHARAAIADLLMMLARARGVAASGRPAGVALERDFEAARVHVQACLEPVRGDRFRFRLRSRRHAVEAVQNGLRACAGIIGAWLVWEVTAWPAGVTFVSMVSLVYGLLATREVPLLASAPFFRGAVWCAVVAGVFAFLVIPAVTAPECLVLALLVPMTIGGLAARNTATAGYAFSFNMFLPVLIGPSNMGRFDEISFLNGASAFLAAVLFARLTFGIVLPFRADAHVRRTRVWTETRLRAVADLGSRVSAYQWLSDNADSMVRTVRTAQGVPREELIVAMRRHLEAMTLGMQVIAVRQAVQDGRVPAGFEARVRVFLRAWERAGDVGARPVARALLRGLERRGGAEPGLVGALAGIVGSGGSDLPFHSG</sequence>
<feature type="transmembrane region" description="Helical" evidence="7">
    <location>
        <begin position="323"/>
        <end position="343"/>
    </location>
</feature>
<evidence type="ECO:0000256" key="3">
    <source>
        <dbReference type="ARBA" id="ARBA00022475"/>
    </source>
</evidence>
<evidence type="ECO:0000256" key="7">
    <source>
        <dbReference type="SAM" id="Phobius"/>
    </source>
</evidence>
<evidence type="ECO:0000256" key="4">
    <source>
        <dbReference type="ARBA" id="ARBA00022692"/>
    </source>
</evidence>
<evidence type="ECO:0000256" key="2">
    <source>
        <dbReference type="ARBA" id="ARBA00022448"/>
    </source>
</evidence>
<protein>
    <submittedName>
        <fullName evidence="8">FUSC family protein</fullName>
    </submittedName>
</protein>
<keyword evidence="3" id="KW-1003">Cell membrane</keyword>
<keyword evidence="5 7" id="KW-1133">Transmembrane helix</keyword>
<evidence type="ECO:0000256" key="1">
    <source>
        <dbReference type="ARBA" id="ARBA00004651"/>
    </source>
</evidence>
<dbReference type="PANTHER" id="PTHR30509">
    <property type="entry name" value="P-HYDROXYBENZOIC ACID EFFLUX PUMP SUBUNIT-RELATED"/>
    <property type="match status" value="1"/>
</dbReference>
<proteinExistence type="predicted"/>
<dbReference type="RefSeq" id="WP_173576692.1">
    <property type="nucleotide sequence ID" value="NZ_WOSW01000008.1"/>
</dbReference>
<feature type="transmembrane region" description="Helical" evidence="7">
    <location>
        <begin position="349"/>
        <end position="368"/>
    </location>
</feature>
<dbReference type="Pfam" id="PF04632">
    <property type="entry name" value="FUSC"/>
    <property type="match status" value="2"/>
</dbReference>
<keyword evidence="9" id="KW-1185">Reference proteome</keyword>
<evidence type="ECO:0000256" key="6">
    <source>
        <dbReference type="ARBA" id="ARBA00023136"/>
    </source>
</evidence>
<reference evidence="8 9" key="1">
    <citation type="journal article" date="2020" name="Int. J. Syst. Evol. Microbiol.">
        <title>Novel acetic acid bacteria from cider fermentations: Acetobacter conturbans sp. nov. and Acetobacter fallax sp. nov.</title>
        <authorList>
            <person name="Sombolestani A.S."/>
            <person name="Cleenwerck I."/>
            <person name="Cnockaert M."/>
            <person name="Borremans W."/>
            <person name="Wieme A.D."/>
            <person name="De Vuyst L."/>
            <person name="Vandamme P."/>
        </authorList>
    </citation>
    <scope>NUCLEOTIDE SEQUENCE [LARGE SCALE GENOMIC DNA]</scope>
    <source>
        <strain evidence="8 9">LMG 1637</strain>
    </source>
</reference>
<feature type="transmembrane region" description="Helical" evidence="7">
    <location>
        <begin position="93"/>
        <end position="112"/>
    </location>
</feature>
<evidence type="ECO:0000256" key="5">
    <source>
        <dbReference type="ARBA" id="ARBA00022989"/>
    </source>
</evidence>
<dbReference type="EMBL" id="WOSW01000008">
    <property type="protein sequence ID" value="NHO32161.1"/>
    <property type="molecule type" value="Genomic_DNA"/>
</dbReference>
<feature type="transmembrane region" description="Helical" evidence="7">
    <location>
        <begin position="143"/>
        <end position="162"/>
    </location>
</feature>
<evidence type="ECO:0000313" key="8">
    <source>
        <dbReference type="EMBL" id="NHO32161.1"/>
    </source>
</evidence>
<evidence type="ECO:0000313" key="9">
    <source>
        <dbReference type="Proteomes" id="UP000615326"/>
    </source>
</evidence>
<feature type="transmembrane region" description="Helical" evidence="7">
    <location>
        <begin position="380"/>
        <end position="402"/>
    </location>
</feature>